<dbReference type="Proteomes" id="UP000828251">
    <property type="component" value="Unassembled WGS sequence"/>
</dbReference>
<gene>
    <name evidence="1" type="ORF">J1N35_011691</name>
</gene>
<comment type="caution">
    <text evidence="1">The sequence shown here is derived from an EMBL/GenBank/DDBJ whole genome shotgun (WGS) entry which is preliminary data.</text>
</comment>
<sequence length="49" mass="5824">RVLELLWYQVRKSVQVDKCVELDIIEVEEETTYTSVEPHELKAIMKGKF</sequence>
<dbReference type="EMBL" id="JAIQCV010000004">
    <property type="protein sequence ID" value="KAH1107923.1"/>
    <property type="molecule type" value="Genomic_DNA"/>
</dbReference>
<proteinExistence type="predicted"/>
<dbReference type="AlphaFoldDB" id="A0A9D4ADG7"/>
<reference evidence="1 2" key="1">
    <citation type="journal article" date="2021" name="Plant Biotechnol. J.">
        <title>Multi-omics assisted identification of the key and species-specific regulatory components of drought-tolerant mechanisms in Gossypium stocksii.</title>
        <authorList>
            <person name="Yu D."/>
            <person name="Ke L."/>
            <person name="Zhang D."/>
            <person name="Wu Y."/>
            <person name="Sun Y."/>
            <person name="Mei J."/>
            <person name="Sun J."/>
            <person name="Sun Y."/>
        </authorList>
    </citation>
    <scope>NUCLEOTIDE SEQUENCE [LARGE SCALE GENOMIC DNA]</scope>
    <source>
        <strain evidence="2">cv. E1</strain>
        <tissue evidence="1">Leaf</tissue>
    </source>
</reference>
<protein>
    <submittedName>
        <fullName evidence="1">Uncharacterized protein</fullName>
    </submittedName>
</protein>
<evidence type="ECO:0000313" key="2">
    <source>
        <dbReference type="Proteomes" id="UP000828251"/>
    </source>
</evidence>
<keyword evidence="2" id="KW-1185">Reference proteome</keyword>
<evidence type="ECO:0000313" key="1">
    <source>
        <dbReference type="EMBL" id="KAH1107923.1"/>
    </source>
</evidence>
<feature type="non-terminal residue" evidence="1">
    <location>
        <position position="1"/>
    </location>
</feature>
<organism evidence="1 2">
    <name type="scientific">Gossypium stocksii</name>
    <dbReference type="NCBI Taxonomy" id="47602"/>
    <lineage>
        <taxon>Eukaryota</taxon>
        <taxon>Viridiplantae</taxon>
        <taxon>Streptophyta</taxon>
        <taxon>Embryophyta</taxon>
        <taxon>Tracheophyta</taxon>
        <taxon>Spermatophyta</taxon>
        <taxon>Magnoliopsida</taxon>
        <taxon>eudicotyledons</taxon>
        <taxon>Gunneridae</taxon>
        <taxon>Pentapetalae</taxon>
        <taxon>rosids</taxon>
        <taxon>malvids</taxon>
        <taxon>Malvales</taxon>
        <taxon>Malvaceae</taxon>
        <taxon>Malvoideae</taxon>
        <taxon>Gossypium</taxon>
    </lineage>
</organism>
<name>A0A9D4ADG7_9ROSI</name>
<accession>A0A9D4ADG7</accession>